<feature type="domain" description="DUF5931" evidence="7">
    <location>
        <begin position="21"/>
        <end position="180"/>
    </location>
</feature>
<feature type="transmembrane region" description="Helical" evidence="5">
    <location>
        <begin position="153"/>
        <end position="173"/>
    </location>
</feature>
<dbReference type="SUPFAM" id="SSF55874">
    <property type="entry name" value="ATPase domain of HSP90 chaperone/DNA topoisomerase II/histidine kinase"/>
    <property type="match status" value="1"/>
</dbReference>
<dbReference type="AlphaFoldDB" id="K6WSZ0"/>
<protein>
    <submittedName>
        <fullName evidence="8">Putative two-component histidine kinase</fullName>
    </submittedName>
</protein>
<evidence type="ECO:0000256" key="2">
    <source>
        <dbReference type="ARBA" id="ARBA00022777"/>
    </source>
</evidence>
<feature type="region of interest" description="Disordered" evidence="4">
    <location>
        <begin position="372"/>
        <end position="396"/>
    </location>
</feature>
<keyword evidence="3" id="KW-0902">Two-component regulatory system</keyword>
<feature type="transmembrane region" description="Helical" evidence="5">
    <location>
        <begin position="79"/>
        <end position="96"/>
    </location>
</feature>
<dbReference type="InterPro" id="IPR003594">
    <property type="entry name" value="HATPase_dom"/>
</dbReference>
<accession>K6WSZ0</accession>
<keyword evidence="5" id="KW-0472">Membrane</keyword>
<evidence type="ECO:0000256" key="3">
    <source>
        <dbReference type="ARBA" id="ARBA00023012"/>
    </source>
</evidence>
<keyword evidence="1" id="KW-0808">Transferase</keyword>
<gene>
    <name evidence="8" type="ORF">KILIM_052_00390</name>
</gene>
<evidence type="ECO:0000313" key="9">
    <source>
        <dbReference type="Proteomes" id="UP000008366"/>
    </source>
</evidence>
<dbReference type="InterPro" id="IPR050482">
    <property type="entry name" value="Sensor_HK_TwoCompSys"/>
</dbReference>
<keyword evidence="5" id="KW-1133">Transmembrane helix</keyword>
<organism evidence="8 9">
    <name type="scientific">Kineosphaera limosa NBRC 100340</name>
    <dbReference type="NCBI Taxonomy" id="1184609"/>
    <lineage>
        <taxon>Bacteria</taxon>
        <taxon>Bacillati</taxon>
        <taxon>Actinomycetota</taxon>
        <taxon>Actinomycetes</taxon>
        <taxon>Micrococcales</taxon>
        <taxon>Dermatophilaceae</taxon>
        <taxon>Kineosphaera</taxon>
    </lineage>
</organism>
<proteinExistence type="predicted"/>
<evidence type="ECO:0000313" key="8">
    <source>
        <dbReference type="EMBL" id="GAB96941.1"/>
    </source>
</evidence>
<dbReference type="InterPro" id="IPR036890">
    <property type="entry name" value="HATPase_C_sf"/>
</dbReference>
<dbReference type="Pfam" id="PF02518">
    <property type="entry name" value="HATPase_c"/>
    <property type="match status" value="1"/>
</dbReference>
<keyword evidence="9" id="KW-1185">Reference proteome</keyword>
<evidence type="ECO:0000256" key="5">
    <source>
        <dbReference type="SAM" id="Phobius"/>
    </source>
</evidence>
<dbReference type="EMBL" id="BAHD01000052">
    <property type="protein sequence ID" value="GAB96941.1"/>
    <property type="molecule type" value="Genomic_DNA"/>
</dbReference>
<dbReference type="OrthoDB" id="5181554at2"/>
<dbReference type="Pfam" id="PF19354">
    <property type="entry name" value="DUF5931"/>
    <property type="match status" value="1"/>
</dbReference>
<dbReference type="STRING" id="1184609.KILIM_052_00390"/>
<feature type="domain" description="Histidine kinase/HSP90-like ATPase" evidence="6">
    <location>
        <begin position="295"/>
        <end position="388"/>
    </location>
</feature>
<dbReference type="GO" id="GO:0000160">
    <property type="term" value="P:phosphorelay signal transduction system"/>
    <property type="evidence" value="ECO:0007669"/>
    <property type="project" value="UniProtKB-KW"/>
</dbReference>
<feature type="compositionally biased region" description="Basic and acidic residues" evidence="4">
    <location>
        <begin position="385"/>
        <end position="396"/>
    </location>
</feature>
<name>K6WSZ0_9MICO</name>
<dbReference type="RefSeq" id="WP_006593473.1">
    <property type="nucleotide sequence ID" value="NZ_BAHD01000052.1"/>
</dbReference>
<dbReference type="InterPro" id="IPR045975">
    <property type="entry name" value="DUF5931"/>
</dbReference>
<evidence type="ECO:0000256" key="4">
    <source>
        <dbReference type="SAM" id="MobiDB-lite"/>
    </source>
</evidence>
<evidence type="ECO:0000259" key="7">
    <source>
        <dbReference type="Pfam" id="PF19354"/>
    </source>
</evidence>
<sequence length="396" mass="42126">MVRTLLPPIRGADAQSPSVHSLWDAVDLYRLFALLYACYELAGRLDELRRPTGGWVVLAILGAWTLWLLVHRRRNDRQLVIELCLAVAAILSTIWIDDPQIRHAGASTIPGIWAGAIVLAAGVGRGPVAALAAWAIIVVADVIEIGTPTEGTIHNVSLLFIMALVAGLTSRAARSGDEALREGLRLRAEQAERERLARTVHDGVLQALAFIHRRGDELGGAARDLGDLAGRQEQRLRGLITGRPLEPVPLDGVADLTGMLRALIDERAVADERGSSAQIAAPADPVVVPARRAHPLVAAVAAALDNVAAHAGPDARTWILVEEEDEEVVVTVRDDGVGMADGRLAEAEAAGRLGVAASIVGRLHDLGGDATCRSAPEAGTSWELRMPHGDPAEQQR</sequence>
<keyword evidence="2 8" id="KW-0418">Kinase</keyword>
<feature type="transmembrane region" description="Helical" evidence="5">
    <location>
        <begin position="52"/>
        <end position="70"/>
    </location>
</feature>
<keyword evidence="5" id="KW-0812">Transmembrane</keyword>
<dbReference type="eggNOG" id="COG4585">
    <property type="taxonomic scope" value="Bacteria"/>
</dbReference>
<dbReference type="GO" id="GO:0016301">
    <property type="term" value="F:kinase activity"/>
    <property type="evidence" value="ECO:0007669"/>
    <property type="project" value="UniProtKB-KW"/>
</dbReference>
<comment type="caution">
    <text evidence="8">The sequence shown here is derived from an EMBL/GenBank/DDBJ whole genome shotgun (WGS) entry which is preliminary data.</text>
</comment>
<reference evidence="8 9" key="1">
    <citation type="submission" date="2012-08" db="EMBL/GenBank/DDBJ databases">
        <title>Whole genome shotgun sequence of Kineosphaera limosa NBRC 100340.</title>
        <authorList>
            <person name="Yoshida I."/>
            <person name="Isaki S."/>
            <person name="Hosoyama A."/>
            <person name="Tsuchikane K."/>
            <person name="Katsumata H."/>
            <person name="Ando Y."/>
            <person name="Ohji S."/>
            <person name="Hamada M."/>
            <person name="Tamura T."/>
            <person name="Yamazoe A."/>
            <person name="Yamazaki S."/>
            <person name="Fujita N."/>
        </authorList>
    </citation>
    <scope>NUCLEOTIDE SEQUENCE [LARGE SCALE GENOMIC DNA]</scope>
    <source>
        <strain evidence="8 9">NBRC 100340</strain>
    </source>
</reference>
<dbReference type="NCBIfam" id="NF047322">
    <property type="entry name" value="HK_morpho_MacS"/>
    <property type="match status" value="1"/>
</dbReference>
<dbReference type="PANTHER" id="PTHR24421">
    <property type="entry name" value="NITRATE/NITRITE SENSOR PROTEIN NARX-RELATED"/>
    <property type="match status" value="1"/>
</dbReference>
<dbReference type="Proteomes" id="UP000008366">
    <property type="component" value="Unassembled WGS sequence"/>
</dbReference>
<evidence type="ECO:0000259" key="6">
    <source>
        <dbReference type="Pfam" id="PF02518"/>
    </source>
</evidence>
<evidence type="ECO:0000256" key="1">
    <source>
        <dbReference type="ARBA" id="ARBA00022679"/>
    </source>
</evidence>
<dbReference type="PANTHER" id="PTHR24421:SF61">
    <property type="entry name" value="OXYGEN SENSOR HISTIDINE KINASE NREB"/>
    <property type="match status" value="1"/>
</dbReference>
<dbReference type="Gene3D" id="3.30.565.10">
    <property type="entry name" value="Histidine kinase-like ATPase, C-terminal domain"/>
    <property type="match status" value="1"/>
</dbReference>